<feature type="region of interest" description="Disordered" evidence="8">
    <location>
        <begin position="424"/>
        <end position="457"/>
    </location>
</feature>
<reference evidence="12 13" key="1">
    <citation type="submission" date="2021-10" db="EMBL/GenBank/DDBJ databases">
        <title>Anaerobic single-cell dispensing facilitates the cultivation of human gut bacteria.</title>
        <authorList>
            <person name="Afrizal A."/>
        </authorList>
    </citation>
    <scope>NUCLEOTIDE SEQUENCE [LARGE SCALE GENOMIC DNA]</scope>
    <source>
        <strain evidence="12 13">CLA-AA-H246</strain>
    </source>
</reference>
<dbReference type="PANTHER" id="PTHR21581:SF33">
    <property type="entry name" value="D-ALANYL-D-ALANINE CARBOXYPEPTIDASE DACB"/>
    <property type="match status" value="1"/>
</dbReference>
<keyword evidence="9" id="KW-0812">Transmembrane</keyword>
<feature type="compositionally biased region" description="Basic and acidic residues" evidence="8">
    <location>
        <begin position="614"/>
        <end position="625"/>
    </location>
</feature>
<accession>A0ABS8EXL6</accession>
<sequence length="625" mass="70882">MKKRNFLSCLLIIAIVLATISPTVLFAAEDIAQDEQVYDETYTEETEEYVEETPEAYDWTIETNELKKWPQGPRVEAEGATVMDLDTGAFLYSKNAEAKLYPASITKIMTMLVALEHISDSDLDTKVKASESALAPIDSDSSQIWLSVGEKITVRSALYAIMLASANDAANVIAEYVGGSMDNFVKMMNDKAKELGCVNTHFVNPHGLHNKKHYTCAHDMALIAQAAFQIPLFRKITKTVEYKIPKTKYMKEDRWLVNHQKMLYEDGEFTYKDCEGGKTGFTDEAWNTLVTYAKKDGKTLVCVELRVNGSWKTFHESAELLDYGFDKFRHEEVDAALNTTTLGQLAGICHFGTASVLDQKEAGIRAVEGKSTVSVTIPKKLKTDKLKRGFCDGNKIVYSYQGWEVGEETLKFNNPAFEVTKTEISDATLQGQTDTNGSETGTAGSTEAPEKDASGSKGFEEKVDEFMDNITFGFLNIWTSFNGWVDKHEMLSATVGMILILLMIPLIVIAYMRDKNDKLARKEREQDKEQRRKIEENIDSKSFQEIESEIRSELEKEERRKREAEEEEKRLREMEELIDRQKAKEAQETKETKETKEIKPTEKPEEEILPAEQPKTEDLKKEEED</sequence>
<keyword evidence="3" id="KW-0378">Hydrolase</keyword>
<evidence type="ECO:0000313" key="12">
    <source>
        <dbReference type="EMBL" id="MCC2149941.1"/>
    </source>
</evidence>
<gene>
    <name evidence="12" type="ORF">LKD42_11895</name>
</gene>
<evidence type="ECO:0000256" key="10">
    <source>
        <dbReference type="SAM" id="SignalP"/>
    </source>
</evidence>
<dbReference type="InterPro" id="IPR012338">
    <property type="entry name" value="Beta-lactam/transpept-like"/>
</dbReference>
<organism evidence="12 13">
    <name type="scientific">Hominisplanchenecus faecis</name>
    <dbReference type="NCBI Taxonomy" id="2885351"/>
    <lineage>
        <taxon>Bacteria</taxon>
        <taxon>Bacillati</taxon>
        <taxon>Bacillota</taxon>
        <taxon>Clostridia</taxon>
        <taxon>Lachnospirales</taxon>
        <taxon>Lachnospiraceae</taxon>
        <taxon>Hominisplanchenecus</taxon>
    </lineage>
</organism>
<feature type="compositionally biased region" description="Polar residues" evidence="8">
    <location>
        <begin position="425"/>
        <end position="445"/>
    </location>
</feature>
<keyword evidence="4" id="KW-0133">Cell shape</keyword>
<keyword evidence="12" id="KW-0645">Protease</keyword>
<evidence type="ECO:0000256" key="7">
    <source>
        <dbReference type="RuleBase" id="RU004016"/>
    </source>
</evidence>
<evidence type="ECO:0000256" key="9">
    <source>
        <dbReference type="SAM" id="Phobius"/>
    </source>
</evidence>
<evidence type="ECO:0000259" key="11">
    <source>
        <dbReference type="Pfam" id="PF00768"/>
    </source>
</evidence>
<protein>
    <submittedName>
        <fullName evidence="12">D-alanyl-D-alanine carboxypeptidase</fullName>
    </submittedName>
</protein>
<keyword evidence="9" id="KW-1133">Transmembrane helix</keyword>
<name>A0ABS8EXL6_9FIRM</name>
<evidence type="ECO:0000256" key="4">
    <source>
        <dbReference type="ARBA" id="ARBA00022960"/>
    </source>
</evidence>
<keyword evidence="12" id="KW-0121">Carboxypeptidase</keyword>
<dbReference type="PRINTS" id="PR00725">
    <property type="entry name" value="DADACBPTASE1"/>
</dbReference>
<evidence type="ECO:0000256" key="2">
    <source>
        <dbReference type="ARBA" id="ARBA00022729"/>
    </source>
</evidence>
<feature type="compositionally biased region" description="Basic and acidic residues" evidence="8">
    <location>
        <begin position="549"/>
        <end position="603"/>
    </location>
</feature>
<evidence type="ECO:0000256" key="1">
    <source>
        <dbReference type="ARBA" id="ARBA00007164"/>
    </source>
</evidence>
<dbReference type="Gene3D" id="3.40.710.10">
    <property type="entry name" value="DD-peptidase/beta-lactamase superfamily"/>
    <property type="match status" value="1"/>
</dbReference>
<feature type="compositionally biased region" description="Basic and acidic residues" evidence="8">
    <location>
        <begin position="448"/>
        <end position="457"/>
    </location>
</feature>
<feature type="transmembrane region" description="Helical" evidence="9">
    <location>
        <begin position="490"/>
        <end position="512"/>
    </location>
</feature>
<dbReference type="Proteomes" id="UP001299235">
    <property type="component" value="Unassembled WGS sequence"/>
</dbReference>
<dbReference type="Pfam" id="PF00768">
    <property type="entry name" value="Peptidase_S11"/>
    <property type="match status" value="1"/>
</dbReference>
<evidence type="ECO:0000256" key="3">
    <source>
        <dbReference type="ARBA" id="ARBA00022801"/>
    </source>
</evidence>
<dbReference type="SUPFAM" id="SSF56601">
    <property type="entry name" value="beta-lactamase/transpeptidase-like"/>
    <property type="match status" value="1"/>
</dbReference>
<comment type="similarity">
    <text evidence="1 7">Belongs to the peptidase S11 family.</text>
</comment>
<dbReference type="RefSeq" id="WP_248835828.1">
    <property type="nucleotide sequence ID" value="NZ_JAJEQE010000048.1"/>
</dbReference>
<feature type="chain" id="PRO_5045876692" evidence="10">
    <location>
        <begin position="28"/>
        <end position="625"/>
    </location>
</feature>
<keyword evidence="13" id="KW-1185">Reference proteome</keyword>
<feature type="region of interest" description="Disordered" evidence="8">
    <location>
        <begin position="521"/>
        <end position="540"/>
    </location>
</feature>
<evidence type="ECO:0000256" key="5">
    <source>
        <dbReference type="ARBA" id="ARBA00022984"/>
    </source>
</evidence>
<dbReference type="InterPro" id="IPR018044">
    <property type="entry name" value="Peptidase_S11"/>
</dbReference>
<evidence type="ECO:0000256" key="6">
    <source>
        <dbReference type="ARBA" id="ARBA00023316"/>
    </source>
</evidence>
<dbReference type="PANTHER" id="PTHR21581">
    <property type="entry name" value="D-ALANYL-D-ALANINE CARBOXYPEPTIDASE"/>
    <property type="match status" value="1"/>
</dbReference>
<dbReference type="GO" id="GO:0004180">
    <property type="term" value="F:carboxypeptidase activity"/>
    <property type="evidence" value="ECO:0007669"/>
    <property type="project" value="UniProtKB-KW"/>
</dbReference>
<feature type="signal peptide" evidence="10">
    <location>
        <begin position="1"/>
        <end position="27"/>
    </location>
</feature>
<comment type="caution">
    <text evidence="12">The sequence shown here is derived from an EMBL/GenBank/DDBJ whole genome shotgun (WGS) entry which is preliminary data.</text>
</comment>
<feature type="region of interest" description="Disordered" evidence="8">
    <location>
        <begin position="549"/>
        <end position="625"/>
    </location>
</feature>
<evidence type="ECO:0000313" key="13">
    <source>
        <dbReference type="Proteomes" id="UP001299235"/>
    </source>
</evidence>
<feature type="domain" description="Peptidase S11 D-alanyl-D-alanine carboxypeptidase A N-terminal" evidence="11">
    <location>
        <begin position="70"/>
        <end position="305"/>
    </location>
</feature>
<keyword evidence="2 10" id="KW-0732">Signal</keyword>
<keyword evidence="5" id="KW-0573">Peptidoglycan synthesis</keyword>
<evidence type="ECO:0000256" key="8">
    <source>
        <dbReference type="SAM" id="MobiDB-lite"/>
    </source>
</evidence>
<keyword evidence="9" id="KW-0472">Membrane</keyword>
<proteinExistence type="inferred from homology"/>
<dbReference type="EMBL" id="JAJEQE010000048">
    <property type="protein sequence ID" value="MCC2149941.1"/>
    <property type="molecule type" value="Genomic_DNA"/>
</dbReference>
<keyword evidence="6" id="KW-0961">Cell wall biogenesis/degradation</keyword>
<dbReference type="InterPro" id="IPR001967">
    <property type="entry name" value="Peptidase_S11_N"/>
</dbReference>